<dbReference type="Gene3D" id="3.90.400.10">
    <property type="entry name" value="Oligo-1,6-glucosidase, Domain 2"/>
    <property type="match status" value="1"/>
</dbReference>
<keyword evidence="5" id="KW-1185">Reference proteome</keyword>
<dbReference type="RefSeq" id="WP_225671156.1">
    <property type="nucleotide sequence ID" value="NZ_JAEDAH010000007.1"/>
</dbReference>
<dbReference type="Pfam" id="PF00128">
    <property type="entry name" value="Alpha-amylase"/>
    <property type="match status" value="1"/>
</dbReference>
<dbReference type="Gene3D" id="2.60.40.1180">
    <property type="entry name" value="Golgi alpha-mannosidase II"/>
    <property type="match status" value="1"/>
</dbReference>
<organism evidence="4 5">
    <name type="scientific">Thalassolituus marinus</name>
    <dbReference type="NCBI Taxonomy" id="671053"/>
    <lineage>
        <taxon>Bacteria</taxon>
        <taxon>Pseudomonadati</taxon>
        <taxon>Pseudomonadota</taxon>
        <taxon>Gammaproteobacteria</taxon>
        <taxon>Oceanospirillales</taxon>
        <taxon>Oceanospirillaceae</taxon>
        <taxon>Thalassolituus</taxon>
    </lineage>
</organism>
<keyword evidence="1" id="KW-0328">Glycosyltransferase</keyword>
<dbReference type="PANTHER" id="PTHR38784">
    <property type="entry name" value="SUCROSE PHOSPHORYLASE"/>
    <property type="match status" value="1"/>
</dbReference>
<dbReference type="Gene3D" id="3.20.20.80">
    <property type="entry name" value="Glycosidases"/>
    <property type="match status" value="1"/>
</dbReference>
<dbReference type="InterPro" id="IPR017853">
    <property type="entry name" value="GH"/>
</dbReference>
<dbReference type="PANTHER" id="PTHR38784:SF1">
    <property type="entry name" value="SUCROSE PHOSPHORYLASE"/>
    <property type="match status" value="1"/>
</dbReference>
<proteinExistence type="predicted"/>
<keyword evidence="2" id="KW-0808">Transferase</keyword>
<dbReference type="SMART" id="SM00642">
    <property type="entry name" value="Aamy"/>
    <property type="match status" value="1"/>
</dbReference>
<dbReference type="Proteomes" id="UP000714380">
    <property type="component" value="Unassembled WGS sequence"/>
</dbReference>
<evidence type="ECO:0000256" key="1">
    <source>
        <dbReference type="ARBA" id="ARBA00022676"/>
    </source>
</evidence>
<evidence type="ECO:0000313" key="5">
    <source>
        <dbReference type="Proteomes" id="UP000714380"/>
    </source>
</evidence>
<evidence type="ECO:0000259" key="3">
    <source>
        <dbReference type="SMART" id="SM00642"/>
    </source>
</evidence>
<gene>
    <name evidence="4" type="ORF">I9W95_01695</name>
</gene>
<sequence length="577" mass="65808">MSESFIRKIEERLTRIYSESVKSVDVSQVACQIERLCQPLLDGQTSYTLGDEGRWSEKDSILITYANSIQTPGEIPLQTLSAFLEDNLHGTINNIHILPFFPYSSDDGFSVIDYRLVNPDWGDWQDIARIAGKFDLMVDLVINHCSRENLWFFDYIANNEPYSDYFIEVDPETDVSAVTRPRNTPLLTPVHTHRGIRHVWATFSEDQIDVNFENPAVLLEFMQILLLYVERGARLIRLDAIAYLWKKIGTNCIHLPQTHEVVKLMRDVLDYCAPRTILLTETNVPVAENLSYFGSGDEAHMVYQFGLPPLVLHALNRGNSSFLTDWADKIPPLEDGCTYLNFTASHDGIGVRPVEGILPEREVQDLIDCMHRFGGFVSMKANSDGSQSPYEINITLFDACMGTRRGTDHFQVQRFLCSQAIMLSMQGIPAVYIHSLLASPNDLDHVEKTGRTRSINRKIWDKSELDCLLKNPVTPQAEVFAELRRMIALRSQQKAFHPSARQDIVRINSDLFINRRSHPQQTIYSVSNVTERMLKLPLDVLGFLPDGLRDLLAYDQEVTTTELYLAPYQTVWLTADK</sequence>
<dbReference type="InterPro" id="IPR013780">
    <property type="entry name" value="Glyco_hydro_b"/>
</dbReference>
<dbReference type="EMBL" id="JAEDAH010000007">
    <property type="protein sequence ID" value="MCA6062309.1"/>
    <property type="molecule type" value="Genomic_DNA"/>
</dbReference>
<evidence type="ECO:0000256" key="2">
    <source>
        <dbReference type="ARBA" id="ARBA00022679"/>
    </source>
</evidence>
<protein>
    <submittedName>
        <fullName evidence="4">Sugar phosphorylase</fullName>
    </submittedName>
</protein>
<dbReference type="CDD" id="cd11356">
    <property type="entry name" value="AmyAc_Sucrose_phosphorylase-like_1"/>
    <property type="match status" value="1"/>
</dbReference>
<feature type="domain" description="Glycosyl hydrolase family 13 catalytic" evidence="3">
    <location>
        <begin position="78"/>
        <end position="490"/>
    </location>
</feature>
<comment type="caution">
    <text evidence="4">The sequence shown here is derived from an EMBL/GenBank/DDBJ whole genome shotgun (WGS) entry which is preliminary data.</text>
</comment>
<dbReference type="InterPro" id="IPR033746">
    <property type="entry name" value="GGa_phosphorylase"/>
</dbReference>
<evidence type="ECO:0000313" key="4">
    <source>
        <dbReference type="EMBL" id="MCA6062309.1"/>
    </source>
</evidence>
<dbReference type="InterPro" id="IPR016377">
    <property type="entry name" value="Sucrose_GGa_phosphorylase-rel"/>
</dbReference>
<reference evidence="4 5" key="1">
    <citation type="submission" date="2020-12" db="EMBL/GenBank/DDBJ databases">
        <title>Novel Thalassolituus-related marine hydrocarbonoclastic bacteria mediated algae-derived hydrocarbons mineralization in twilight zone of the northern South China Sea.</title>
        <authorList>
            <person name="Dong C."/>
        </authorList>
    </citation>
    <scope>NUCLEOTIDE SEQUENCE [LARGE SCALE GENOMIC DNA]</scope>
    <source>
        <strain evidence="4 5">IMCC1826</strain>
    </source>
</reference>
<accession>A0ABS7ZKQ4</accession>
<name>A0ABS7ZKQ4_9GAMM</name>
<dbReference type="InterPro" id="IPR006047">
    <property type="entry name" value="GH13_cat_dom"/>
</dbReference>
<dbReference type="PIRSF" id="PIRSF003059">
    <property type="entry name" value="Sucrose_phosphorylase"/>
    <property type="match status" value="1"/>
</dbReference>
<dbReference type="SUPFAM" id="SSF51445">
    <property type="entry name" value="(Trans)glycosidases"/>
    <property type="match status" value="1"/>
</dbReference>
<dbReference type="InterPro" id="IPR045857">
    <property type="entry name" value="O16G_dom_2"/>
</dbReference>